<comment type="caution">
    <text evidence="2">The sequence shown here is derived from an EMBL/GenBank/DDBJ whole genome shotgun (WGS) entry which is preliminary data.</text>
</comment>
<keyword evidence="3" id="KW-1185">Reference proteome</keyword>
<proteinExistence type="predicted"/>
<evidence type="ECO:0000313" key="2">
    <source>
        <dbReference type="EMBL" id="KAF9445915.1"/>
    </source>
</evidence>
<dbReference type="Proteomes" id="UP000807342">
    <property type="component" value="Unassembled WGS sequence"/>
</dbReference>
<protein>
    <submittedName>
        <fullName evidence="2">Uncharacterized protein</fullName>
    </submittedName>
</protein>
<dbReference type="AlphaFoldDB" id="A0A9P6C1R2"/>
<sequence>RDSNTARRLNAGNNTKPRIRWKLLVLSGFAGGVVTTVVGAYAFYHLSGLRSLVGTASRALTEGQILGEKFKGTARDVQEKTASRVTQVLTEGQILGGKFKGTAWDVQEKGQNVVSDLSRWLKSHWPK</sequence>
<keyword evidence="1" id="KW-1133">Transmembrane helix</keyword>
<reference evidence="2" key="1">
    <citation type="submission" date="2020-11" db="EMBL/GenBank/DDBJ databases">
        <authorList>
            <consortium name="DOE Joint Genome Institute"/>
            <person name="Ahrendt S."/>
            <person name="Riley R."/>
            <person name="Andreopoulos W."/>
            <person name="Labutti K."/>
            <person name="Pangilinan J."/>
            <person name="Ruiz-Duenas F.J."/>
            <person name="Barrasa J.M."/>
            <person name="Sanchez-Garcia M."/>
            <person name="Camarero S."/>
            <person name="Miyauchi S."/>
            <person name="Serrano A."/>
            <person name="Linde D."/>
            <person name="Babiker R."/>
            <person name="Drula E."/>
            <person name="Ayuso-Fernandez I."/>
            <person name="Pacheco R."/>
            <person name="Padilla G."/>
            <person name="Ferreira P."/>
            <person name="Barriuso J."/>
            <person name="Kellner H."/>
            <person name="Castanera R."/>
            <person name="Alfaro M."/>
            <person name="Ramirez L."/>
            <person name="Pisabarro A.G."/>
            <person name="Kuo A."/>
            <person name="Tritt A."/>
            <person name="Lipzen A."/>
            <person name="He G."/>
            <person name="Yan M."/>
            <person name="Ng V."/>
            <person name="Cullen D."/>
            <person name="Martin F."/>
            <person name="Rosso M.-N."/>
            <person name="Henrissat B."/>
            <person name="Hibbett D."/>
            <person name="Martinez A.T."/>
            <person name="Grigoriev I.V."/>
        </authorList>
    </citation>
    <scope>NUCLEOTIDE SEQUENCE</scope>
    <source>
        <strain evidence="2">MF-IS2</strain>
    </source>
</reference>
<organism evidence="2 3">
    <name type="scientific">Macrolepiota fuliginosa MF-IS2</name>
    <dbReference type="NCBI Taxonomy" id="1400762"/>
    <lineage>
        <taxon>Eukaryota</taxon>
        <taxon>Fungi</taxon>
        <taxon>Dikarya</taxon>
        <taxon>Basidiomycota</taxon>
        <taxon>Agaricomycotina</taxon>
        <taxon>Agaricomycetes</taxon>
        <taxon>Agaricomycetidae</taxon>
        <taxon>Agaricales</taxon>
        <taxon>Agaricineae</taxon>
        <taxon>Agaricaceae</taxon>
        <taxon>Macrolepiota</taxon>
    </lineage>
</organism>
<keyword evidence="1" id="KW-0812">Transmembrane</keyword>
<feature type="non-terminal residue" evidence="2">
    <location>
        <position position="1"/>
    </location>
</feature>
<dbReference type="EMBL" id="MU151274">
    <property type="protein sequence ID" value="KAF9445915.1"/>
    <property type="molecule type" value="Genomic_DNA"/>
</dbReference>
<accession>A0A9P6C1R2</accession>
<gene>
    <name evidence="2" type="ORF">P691DRAFT_805029</name>
</gene>
<name>A0A9P6C1R2_9AGAR</name>
<evidence type="ECO:0000313" key="3">
    <source>
        <dbReference type="Proteomes" id="UP000807342"/>
    </source>
</evidence>
<keyword evidence="1" id="KW-0472">Membrane</keyword>
<evidence type="ECO:0000256" key="1">
    <source>
        <dbReference type="SAM" id="Phobius"/>
    </source>
</evidence>
<feature type="transmembrane region" description="Helical" evidence="1">
    <location>
        <begin position="21"/>
        <end position="44"/>
    </location>
</feature>